<sequence>MRMTWDESIHCAALGCLPLIFFPSLPAKYYAYGALPVALLFFCICSGRFRKIAFVILGLAWGIACAENVLAPLDYDISRPVNLTGNVISVALGVLSPQDKVTFRVSTVNGQDVKERFDITLYWNSERYPFCAGQRWAITARLRPVHGRLNQGGYDAQRTSVGHHIVLQGMPTAYQRLSIGCSWRQQIISRSVKAIPDTSSKAIIVALAFGERALLTREQNSLFRINGLSHLLAISGLHIALAAMLGWCVARAIQLCFPLRWINPYFPMAMMMGVGWVYVWLAGANPPAIRVGVAMMLISGYGVWGKFIPPKKYLLNVVCLMVVWDPLVLLSDSFWLSVMAVSSLLFWYWLAPLPSSLQMQKRFFWLRLLHLQFGIALCLMPVQIYLFHGVSGSALWANFFAVPLVTYLVVPLILVGIGSCWWNDPLGAWHAAGYLLDMMQWGLTRVPTLWTDSSTGGLWISLSVLTLFVMNFSFSKAGLPLWCVVQAVSYLWIFGAKKSDDIDLRVHMLDVGHGLAVLIERRGNAILYDTGNKWDGGDIATSEIIPYLNWHGLNLDGMVISHSDSDHSGGRYSLSHAFPLAWVRSPDPRDFSCHIGSDWVWQGVRFTVLWPPHQIAVPKNNDSCVVMVALGERKMLLTGDIETEAETQLVQRWRKQLKADILQVPHHGSNTSSSSLLLRTVEPNEAISSSARFSQWHFPSPKVTARYRAQNIHWHDTAHAGEVIMTAKTDNWRINELKTQLNPRWYHGWFGVRSHNE</sequence>
<dbReference type="InterPro" id="IPR036866">
    <property type="entry name" value="RibonucZ/Hydroxyglut_hydro"/>
</dbReference>
<evidence type="ECO:0000256" key="6">
    <source>
        <dbReference type="SAM" id="Phobius"/>
    </source>
</evidence>
<comment type="subcellular location">
    <subcellularLocation>
        <location evidence="1">Cell membrane</location>
        <topology evidence="1">Multi-pass membrane protein</topology>
    </subcellularLocation>
</comment>
<feature type="transmembrane region" description="Helical" evidence="6">
    <location>
        <begin position="29"/>
        <end position="45"/>
    </location>
</feature>
<keyword evidence="2" id="KW-1003">Cell membrane</keyword>
<dbReference type="Pfam" id="PF03772">
    <property type="entry name" value="Competence"/>
    <property type="match status" value="1"/>
</dbReference>
<dbReference type="InterPro" id="IPR035681">
    <property type="entry name" value="ComA-like_MBL"/>
</dbReference>
<dbReference type="eggNOG" id="COG2333">
    <property type="taxonomic scope" value="Bacteria"/>
</dbReference>
<dbReference type="NCBIfam" id="TIGR00360">
    <property type="entry name" value="ComEC_N-term"/>
    <property type="match status" value="1"/>
</dbReference>
<reference evidence="8 9" key="1">
    <citation type="journal article" date="2014" name="Gut Pathog.">
        <title>Gene clusters of Hafnia alvei strain FB1 important in survival and pathogenesis: a draft genome perspective.</title>
        <authorList>
            <person name="Tan J.Y."/>
            <person name="Yin W.F."/>
            <person name="Chan K.G."/>
        </authorList>
    </citation>
    <scope>NUCLEOTIDE SEQUENCE [LARGE SCALE GENOMIC DNA]</scope>
    <source>
        <strain evidence="8 9">FB1</strain>
    </source>
</reference>
<protein>
    <submittedName>
        <fullName evidence="8">Competence protein</fullName>
    </submittedName>
</protein>
<dbReference type="OrthoDB" id="9761531at2"/>
<keyword evidence="5 6" id="KW-0472">Membrane</keyword>
<dbReference type="PANTHER" id="PTHR30619:SF1">
    <property type="entry name" value="RECOMBINATION PROTEIN 2"/>
    <property type="match status" value="1"/>
</dbReference>
<feature type="transmembrane region" description="Helical" evidence="6">
    <location>
        <begin position="228"/>
        <end position="250"/>
    </location>
</feature>
<dbReference type="PATRIC" id="fig|1453496.5.peg.1656"/>
<dbReference type="InterPro" id="IPR001279">
    <property type="entry name" value="Metallo-B-lactamas"/>
</dbReference>
<dbReference type="InterPro" id="IPR004477">
    <property type="entry name" value="ComEC_N"/>
</dbReference>
<accession>A0A097R0Y3</accession>
<evidence type="ECO:0000313" key="9">
    <source>
        <dbReference type="Proteomes" id="UP000029986"/>
    </source>
</evidence>
<dbReference type="Gene3D" id="3.60.15.10">
    <property type="entry name" value="Ribonuclease Z/Hydroxyacylglutathione hydrolase-like"/>
    <property type="match status" value="1"/>
</dbReference>
<evidence type="ECO:0000256" key="4">
    <source>
        <dbReference type="ARBA" id="ARBA00022989"/>
    </source>
</evidence>
<feature type="transmembrane region" description="Helical" evidence="6">
    <location>
        <begin position="335"/>
        <end position="351"/>
    </location>
</feature>
<keyword evidence="9" id="KW-1185">Reference proteome</keyword>
<feature type="transmembrane region" description="Helical" evidence="6">
    <location>
        <begin position="363"/>
        <end position="387"/>
    </location>
</feature>
<dbReference type="SMART" id="SM00849">
    <property type="entry name" value="Lactamase_B"/>
    <property type="match status" value="1"/>
</dbReference>
<feature type="transmembrane region" description="Helical" evidence="6">
    <location>
        <begin position="456"/>
        <end position="474"/>
    </location>
</feature>
<dbReference type="Pfam" id="PF13567">
    <property type="entry name" value="DUF4131"/>
    <property type="match status" value="1"/>
</dbReference>
<keyword evidence="4 6" id="KW-1133">Transmembrane helix</keyword>
<evidence type="ECO:0000259" key="7">
    <source>
        <dbReference type="SMART" id="SM00849"/>
    </source>
</evidence>
<dbReference type="KEGG" id="hav:AT03_08305"/>
<dbReference type="Proteomes" id="UP000029986">
    <property type="component" value="Chromosome"/>
</dbReference>
<dbReference type="GO" id="GO:0005886">
    <property type="term" value="C:plasma membrane"/>
    <property type="evidence" value="ECO:0007669"/>
    <property type="project" value="UniProtKB-SubCell"/>
</dbReference>
<evidence type="ECO:0000313" key="8">
    <source>
        <dbReference type="EMBL" id="AIU72393.1"/>
    </source>
</evidence>
<proteinExistence type="predicted"/>
<feature type="transmembrane region" description="Helical" evidence="6">
    <location>
        <begin position="393"/>
        <end position="414"/>
    </location>
</feature>
<feature type="domain" description="Metallo-beta-lactamase" evidence="7">
    <location>
        <begin position="513"/>
        <end position="692"/>
    </location>
</feature>
<keyword evidence="3 6" id="KW-0812">Transmembrane</keyword>
<evidence type="ECO:0000256" key="5">
    <source>
        <dbReference type="ARBA" id="ARBA00023136"/>
    </source>
</evidence>
<dbReference type="PANTHER" id="PTHR30619">
    <property type="entry name" value="DNA INTERNALIZATION/COMPETENCE PROTEIN COMEC/REC2"/>
    <property type="match status" value="1"/>
</dbReference>
<dbReference type="CDD" id="cd07731">
    <property type="entry name" value="ComA-like_MBL-fold"/>
    <property type="match status" value="1"/>
</dbReference>
<organism evidence="8 9">
    <name type="scientific">Hafnia alvei FB1</name>
    <dbReference type="NCBI Taxonomy" id="1453496"/>
    <lineage>
        <taxon>Bacteria</taxon>
        <taxon>Pseudomonadati</taxon>
        <taxon>Pseudomonadota</taxon>
        <taxon>Gammaproteobacteria</taxon>
        <taxon>Enterobacterales</taxon>
        <taxon>Hafniaceae</taxon>
        <taxon>Hafnia</taxon>
    </lineage>
</organism>
<dbReference type="InterPro" id="IPR025405">
    <property type="entry name" value="DUF4131"/>
</dbReference>
<dbReference type="EMBL" id="CP009706">
    <property type="protein sequence ID" value="AIU72393.1"/>
    <property type="molecule type" value="Genomic_DNA"/>
</dbReference>
<dbReference type="eggNOG" id="COG0658">
    <property type="taxonomic scope" value="Bacteria"/>
</dbReference>
<evidence type="ECO:0000256" key="1">
    <source>
        <dbReference type="ARBA" id="ARBA00004651"/>
    </source>
</evidence>
<gene>
    <name evidence="8" type="ORF">AT03_08305</name>
</gene>
<name>A0A097R0Y3_HAFAL</name>
<evidence type="ECO:0000256" key="3">
    <source>
        <dbReference type="ARBA" id="ARBA00022692"/>
    </source>
</evidence>
<dbReference type="SUPFAM" id="SSF56281">
    <property type="entry name" value="Metallo-hydrolase/oxidoreductase"/>
    <property type="match status" value="1"/>
</dbReference>
<dbReference type="InterPro" id="IPR052159">
    <property type="entry name" value="Competence_DNA_uptake"/>
</dbReference>
<dbReference type="NCBIfam" id="TIGR00361">
    <property type="entry name" value="ComEC_Rec2"/>
    <property type="match status" value="1"/>
</dbReference>
<dbReference type="AlphaFoldDB" id="A0A097R0Y3"/>
<evidence type="ECO:0000256" key="2">
    <source>
        <dbReference type="ARBA" id="ARBA00022475"/>
    </source>
</evidence>
<dbReference type="HOGENOM" id="CLU_010363_3_0_6"/>
<feature type="transmembrane region" description="Helical" evidence="6">
    <location>
        <begin position="287"/>
        <end position="304"/>
    </location>
</feature>
<feature type="transmembrane region" description="Helical" evidence="6">
    <location>
        <begin position="262"/>
        <end position="281"/>
    </location>
</feature>
<dbReference type="InterPro" id="IPR004797">
    <property type="entry name" value="Competence_ComEC/Rec2"/>
</dbReference>
<dbReference type="Pfam" id="PF00753">
    <property type="entry name" value="Lactamase_B"/>
    <property type="match status" value="1"/>
</dbReference>
<dbReference type="GO" id="GO:0030420">
    <property type="term" value="P:establishment of competence for transformation"/>
    <property type="evidence" value="ECO:0007669"/>
    <property type="project" value="InterPro"/>
</dbReference>